<evidence type="ECO:0000313" key="1">
    <source>
        <dbReference type="EMBL" id="KZV21049.1"/>
    </source>
</evidence>
<dbReference type="GO" id="GO:0016787">
    <property type="term" value="F:hydrolase activity"/>
    <property type="evidence" value="ECO:0007669"/>
    <property type="project" value="UniProtKB-KW"/>
</dbReference>
<dbReference type="AlphaFoldDB" id="A0A2Z7AP59"/>
<reference evidence="1 2" key="1">
    <citation type="journal article" date="2015" name="Proc. Natl. Acad. Sci. U.S.A.">
        <title>The resurrection genome of Boea hygrometrica: A blueprint for survival of dehydration.</title>
        <authorList>
            <person name="Xiao L."/>
            <person name="Yang G."/>
            <person name="Zhang L."/>
            <person name="Yang X."/>
            <person name="Zhao S."/>
            <person name="Ji Z."/>
            <person name="Zhou Q."/>
            <person name="Hu M."/>
            <person name="Wang Y."/>
            <person name="Chen M."/>
            <person name="Xu Y."/>
            <person name="Jin H."/>
            <person name="Xiao X."/>
            <person name="Hu G."/>
            <person name="Bao F."/>
            <person name="Hu Y."/>
            <person name="Wan P."/>
            <person name="Li L."/>
            <person name="Deng X."/>
            <person name="Kuang T."/>
            <person name="Xiang C."/>
            <person name="Zhu J.K."/>
            <person name="Oliver M.J."/>
            <person name="He Y."/>
        </authorList>
    </citation>
    <scope>NUCLEOTIDE SEQUENCE [LARGE SCALE GENOMIC DNA]</scope>
    <source>
        <strain evidence="2">cv. XS01</strain>
    </source>
</reference>
<organism evidence="1 2">
    <name type="scientific">Dorcoceras hygrometricum</name>
    <dbReference type="NCBI Taxonomy" id="472368"/>
    <lineage>
        <taxon>Eukaryota</taxon>
        <taxon>Viridiplantae</taxon>
        <taxon>Streptophyta</taxon>
        <taxon>Embryophyta</taxon>
        <taxon>Tracheophyta</taxon>
        <taxon>Spermatophyta</taxon>
        <taxon>Magnoliopsida</taxon>
        <taxon>eudicotyledons</taxon>
        <taxon>Gunneridae</taxon>
        <taxon>Pentapetalae</taxon>
        <taxon>asterids</taxon>
        <taxon>lamiids</taxon>
        <taxon>Lamiales</taxon>
        <taxon>Gesneriaceae</taxon>
        <taxon>Didymocarpoideae</taxon>
        <taxon>Trichosporeae</taxon>
        <taxon>Loxocarpinae</taxon>
        <taxon>Dorcoceras</taxon>
    </lineage>
</organism>
<gene>
    <name evidence="1" type="ORF">F511_36613</name>
</gene>
<dbReference type="Proteomes" id="UP000250235">
    <property type="component" value="Unassembled WGS sequence"/>
</dbReference>
<proteinExistence type="predicted"/>
<dbReference type="EMBL" id="KV014978">
    <property type="protein sequence ID" value="KZV21049.1"/>
    <property type="molecule type" value="Genomic_DNA"/>
</dbReference>
<sequence>MFVDFFECIEHFSGIFCFSAAPREVGSGSTTTIPTVTHERILLMTAIHGCIKINWSRFLFDILKDMVTPSSKQAKGFAAQICVLLKGVPDLTLGESKTFPPLKILTVKIVGTYVAKHKSVSTTAEEVTDEQTVEKVFKATVKRITAPAAEPVAKRKRTTVGRAAPT</sequence>
<name>A0A2Z7AP59_9LAMI</name>
<evidence type="ECO:0000313" key="2">
    <source>
        <dbReference type="Proteomes" id="UP000250235"/>
    </source>
</evidence>
<accession>A0A2Z7AP59</accession>
<protein>
    <submittedName>
        <fullName evidence="1">Hydrolase</fullName>
    </submittedName>
</protein>
<keyword evidence="1" id="KW-0378">Hydrolase</keyword>
<keyword evidence="2" id="KW-1185">Reference proteome</keyword>